<feature type="region of interest" description="Disordered" evidence="9">
    <location>
        <begin position="265"/>
        <end position="296"/>
    </location>
</feature>
<dbReference type="GO" id="GO:0016020">
    <property type="term" value="C:membrane"/>
    <property type="evidence" value="ECO:0007669"/>
    <property type="project" value="UniProtKB-SubCell"/>
</dbReference>
<keyword evidence="5 8" id="KW-1133">Transmembrane helix</keyword>
<dbReference type="AlphaFoldDB" id="U1GHK4"/>
<comment type="similarity">
    <text evidence="7 8">Belongs to the MPDU1 (TC 2.A.43.3) family.</text>
</comment>
<reference evidence="12" key="1">
    <citation type="journal article" date="2014" name="BMC Genomics">
        <title>Genome characteristics reveal the impact of lichenization on lichen-forming fungus Endocarpon pusillum Hedwig (Verrucariales, Ascomycota).</title>
        <authorList>
            <person name="Wang Y.-Y."/>
            <person name="Liu B."/>
            <person name="Zhang X.-Y."/>
            <person name="Zhou Q.-M."/>
            <person name="Zhang T."/>
            <person name="Li H."/>
            <person name="Yu Y.-F."/>
            <person name="Zhang X.-L."/>
            <person name="Hao X.-Y."/>
            <person name="Wang M."/>
            <person name="Wang L."/>
            <person name="Wei J.-C."/>
        </authorList>
    </citation>
    <scope>NUCLEOTIDE SEQUENCE [LARGE SCALE GENOMIC DNA]</scope>
    <source>
        <strain evidence="12">Z07020 / HMAS-L-300199</strain>
    </source>
</reference>
<feature type="transmembrane region" description="Helical" evidence="10">
    <location>
        <begin position="146"/>
        <end position="164"/>
    </location>
</feature>
<dbReference type="OMA" id="LQVLYYW"/>
<dbReference type="eggNOG" id="KOG3211">
    <property type="taxonomic scope" value="Eukaryota"/>
</dbReference>
<evidence type="ECO:0000256" key="2">
    <source>
        <dbReference type="ARBA" id="ARBA00022448"/>
    </source>
</evidence>
<evidence type="ECO:0000256" key="9">
    <source>
        <dbReference type="SAM" id="MobiDB-lite"/>
    </source>
</evidence>
<dbReference type="EMBL" id="KE721224">
    <property type="protein sequence ID" value="ERF71286.1"/>
    <property type="molecule type" value="Genomic_DNA"/>
</dbReference>
<proteinExistence type="inferred from homology"/>
<dbReference type="HOGENOM" id="CLU_053568_0_1_1"/>
<name>U1GHK4_ENDPU</name>
<feature type="transmembrane region" description="Helical" evidence="10">
    <location>
        <begin position="56"/>
        <end position="77"/>
    </location>
</feature>
<dbReference type="InterPro" id="IPR016817">
    <property type="entry name" value="MannP-dilichol_defect-1"/>
</dbReference>
<gene>
    <name evidence="11" type="ORF">EPUS_03440</name>
</gene>
<dbReference type="PIRSF" id="PIRSF023381">
    <property type="entry name" value="MannP-dilichol_defect-1p"/>
    <property type="match status" value="1"/>
</dbReference>
<evidence type="ECO:0000256" key="6">
    <source>
        <dbReference type="ARBA" id="ARBA00023136"/>
    </source>
</evidence>
<evidence type="ECO:0000313" key="11">
    <source>
        <dbReference type="EMBL" id="ERF71286.1"/>
    </source>
</evidence>
<keyword evidence="6 8" id="KW-0472">Membrane</keyword>
<dbReference type="RefSeq" id="XP_007802988.1">
    <property type="nucleotide sequence ID" value="XM_007804797.1"/>
</dbReference>
<keyword evidence="3 8" id="KW-0812">Transmembrane</keyword>
<feature type="transmembrane region" description="Helical" evidence="10">
    <location>
        <begin position="89"/>
        <end position="112"/>
    </location>
</feature>
<feature type="transmembrane region" description="Helical" evidence="10">
    <location>
        <begin position="232"/>
        <end position="255"/>
    </location>
</feature>
<comment type="subcellular location">
    <subcellularLocation>
        <location evidence="1 8">Membrane</location>
        <topology evidence="1 8">Multi-pass membrane protein</topology>
    </subcellularLocation>
</comment>
<evidence type="ECO:0000256" key="5">
    <source>
        <dbReference type="ARBA" id="ARBA00022989"/>
    </source>
</evidence>
<evidence type="ECO:0000256" key="4">
    <source>
        <dbReference type="ARBA" id="ARBA00022737"/>
    </source>
</evidence>
<organism evidence="11 12">
    <name type="scientific">Endocarpon pusillum (strain Z07020 / HMAS-L-300199)</name>
    <name type="common">Lichen-forming fungus</name>
    <dbReference type="NCBI Taxonomy" id="1263415"/>
    <lineage>
        <taxon>Eukaryota</taxon>
        <taxon>Fungi</taxon>
        <taxon>Dikarya</taxon>
        <taxon>Ascomycota</taxon>
        <taxon>Pezizomycotina</taxon>
        <taxon>Eurotiomycetes</taxon>
        <taxon>Chaetothyriomycetidae</taxon>
        <taxon>Verrucariales</taxon>
        <taxon>Verrucariaceae</taxon>
        <taxon>Endocarpon</taxon>
    </lineage>
</organism>
<protein>
    <recommendedName>
        <fullName evidence="8">Mannose-P-dolichol utilization defect 1 protein homolog</fullName>
    </recommendedName>
</protein>
<dbReference type="SMART" id="SM00679">
    <property type="entry name" value="CTNS"/>
    <property type="match status" value="2"/>
</dbReference>
<dbReference type="Pfam" id="PF04193">
    <property type="entry name" value="PQ-loop"/>
    <property type="match status" value="2"/>
</dbReference>
<dbReference type="Gene3D" id="1.20.1280.290">
    <property type="match status" value="2"/>
</dbReference>
<evidence type="ECO:0000256" key="3">
    <source>
        <dbReference type="ARBA" id="ARBA00022692"/>
    </source>
</evidence>
<dbReference type="Proteomes" id="UP000019373">
    <property type="component" value="Unassembled WGS sequence"/>
</dbReference>
<dbReference type="InterPro" id="IPR006603">
    <property type="entry name" value="PQ-loop_rpt"/>
</dbReference>
<keyword evidence="4" id="KW-0677">Repeat</keyword>
<dbReference type="PANTHER" id="PTHR12226:SF2">
    <property type="entry name" value="MANNOSE-P-DOLICHOL UTILIZATION DEFECT 1 PROTEIN"/>
    <property type="match status" value="1"/>
</dbReference>
<evidence type="ECO:0000256" key="10">
    <source>
        <dbReference type="SAM" id="Phobius"/>
    </source>
</evidence>
<keyword evidence="2" id="KW-0813">Transport</keyword>
<dbReference type="GeneID" id="19238482"/>
<evidence type="ECO:0000256" key="7">
    <source>
        <dbReference type="ARBA" id="ARBA00038475"/>
    </source>
</evidence>
<evidence type="ECO:0000256" key="8">
    <source>
        <dbReference type="PIRNR" id="PIRNR023381"/>
    </source>
</evidence>
<evidence type="ECO:0000256" key="1">
    <source>
        <dbReference type="ARBA" id="ARBA00004141"/>
    </source>
</evidence>
<accession>U1GHK4</accession>
<sequence>MEQIQSLVLNPLKPYLLPISNNLPKPISDTLISLIGRTCHDALFHKLDITTRPECLGLAISKALGIVIITTASIVKVPQILKLVQSQSAAGLSFTSYLLETASFLITLAYNVRSGWPFSTYGETALILAQDVVIAVLVLRFTCRDGAAGTFIAGVAAAVYALLVSDTLVNENLMNYLQAGAGALSVASKLPQILTVYRQGGTGQLSAFAVFNYLAGSLSRIFTTLQEVDDKLILYGFVAGFVLNAVLAGQMVYYWNEKGTTAKHGEEVSEKVPQAVGQGTGADVKKGVASSTRRRG</sequence>
<evidence type="ECO:0000313" key="12">
    <source>
        <dbReference type="Proteomes" id="UP000019373"/>
    </source>
</evidence>
<dbReference type="PANTHER" id="PTHR12226">
    <property type="entry name" value="MANNOSE-P-DOLICHOL UTILIZATION DEFECT 1 LEC35 -RELATED"/>
    <property type="match status" value="1"/>
</dbReference>
<keyword evidence="12" id="KW-1185">Reference proteome</keyword>
<dbReference type="OrthoDB" id="271506at2759"/>